<dbReference type="Gene3D" id="2.60.40.760">
    <property type="entry name" value="Expansin, cellulose-binding-like domain"/>
    <property type="match status" value="1"/>
</dbReference>
<evidence type="ECO:0000259" key="2">
    <source>
        <dbReference type="PROSITE" id="PS50842"/>
    </source>
</evidence>
<sequence length="238" mass="25547">MSKPDNRFTNIFFSSRAGACAYGPAALDFYGGHVAAGAPSLYRNGVGCGACFQIRCKNQNVCNTGGTKVVLTDLSGSKETDFVLSDKAFRAMALNGTAQQISQLGIADIEYKRVPCAYKSKNLSIRVEAMSKKPDYLAIAFLYQGGQTDIVSVYVAQVGSSNWSPVSRNYGAVWATSSVPAGALQFRLMVTGGYDGKWVLTNNVLPADWKAGGVYTSAVQISDIAQERCTPCDNENWV</sequence>
<dbReference type="OrthoDB" id="5823761at2759"/>
<reference evidence="4 5" key="1">
    <citation type="journal article" date="2020" name="IScience">
        <title>Genome Sequencing of the Endangered Kingdonia uniflora (Circaeasteraceae, Ranunculales) Reveals Potential Mechanisms of Evolutionary Specialization.</title>
        <authorList>
            <person name="Sun Y."/>
            <person name="Deng T."/>
            <person name="Zhang A."/>
            <person name="Moore M.J."/>
            <person name="Landis J.B."/>
            <person name="Lin N."/>
            <person name="Zhang H."/>
            <person name="Zhang X."/>
            <person name="Huang J."/>
            <person name="Zhang X."/>
            <person name="Sun H."/>
            <person name="Wang H."/>
        </authorList>
    </citation>
    <scope>NUCLEOTIDE SEQUENCE [LARGE SCALE GENOMIC DNA]</scope>
    <source>
        <strain evidence="4">TB1705</strain>
        <tissue evidence="4">Leaf</tissue>
    </source>
</reference>
<feature type="domain" description="Expansin-like EG45" evidence="2">
    <location>
        <begin position="17"/>
        <end position="121"/>
    </location>
</feature>
<dbReference type="InterPro" id="IPR009009">
    <property type="entry name" value="RlpA-like_DPBB"/>
</dbReference>
<protein>
    <recommendedName>
        <fullName evidence="6">Expansin-like A2</fullName>
    </recommendedName>
</protein>
<dbReference type="InterPro" id="IPR036749">
    <property type="entry name" value="Expansin_CBD_sf"/>
</dbReference>
<dbReference type="InterPro" id="IPR036908">
    <property type="entry name" value="RlpA-like_sf"/>
</dbReference>
<dbReference type="InterPro" id="IPR007118">
    <property type="entry name" value="Expan_Lol_pI"/>
</dbReference>
<dbReference type="Gene3D" id="2.40.40.10">
    <property type="entry name" value="RlpA-like domain"/>
    <property type="match status" value="1"/>
</dbReference>
<comment type="similarity">
    <text evidence="1">Belongs to the expansin family.</text>
</comment>
<dbReference type="SUPFAM" id="SSF49590">
    <property type="entry name" value="PHL pollen allergen"/>
    <property type="match status" value="1"/>
</dbReference>
<comment type="caution">
    <text evidence="4">The sequence shown here is derived from an EMBL/GenBank/DDBJ whole genome shotgun (WGS) entry which is preliminary data.</text>
</comment>
<dbReference type="SUPFAM" id="SSF50685">
    <property type="entry name" value="Barwin-like endoglucanases"/>
    <property type="match status" value="1"/>
</dbReference>
<dbReference type="EMBL" id="JACGCM010000427">
    <property type="protein sequence ID" value="KAF6172488.1"/>
    <property type="molecule type" value="Genomic_DNA"/>
</dbReference>
<feature type="domain" description="Expansin-like CBD" evidence="3">
    <location>
        <begin position="135"/>
        <end position="217"/>
    </location>
</feature>
<dbReference type="GO" id="GO:0005576">
    <property type="term" value="C:extracellular region"/>
    <property type="evidence" value="ECO:0007669"/>
    <property type="project" value="InterPro"/>
</dbReference>
<proteinExistence type="inferred from homology"/>
<dbReference type="Pfam" id="PF03330">
    <property type="entry name" value="DPBB_1"/>
    <property type="match status" value="1"/>
</dbReference>
<organism evidence="4 5">
    <name type="scientific">Kingdonia uniflora</name>
    <dbReference type="NCBI Taxonomy" id="39325"/>
    <lineage>
        <taxon>Eukaryota</taxon>
        <taxon>Viridiplantae</taxon>
        <taxon>Streptophyta</taxon>
        <taxon>Embryophyta</taxon>
        <taxon>Tracheophyta</taxon>
        <taxon>Spermatophyta</taxon>
        <taxon>Magnoliopsida</taxon>
        <taxon>Ranunculales</taxon>
        <taxon>Circaeasteraceae</taxon>
        <taxon>Kingdonia</taxon>
    </lineage>
</organism>
<dbReference type="InterPro" id="IPR007117">
    <property type="entry name" value="Expansin_CBD"/>
</dbReference>
<dbReference type="PANTHER" id="PTHR31692:SF4">
    <property type="entry name" value="EXPANSIN-LIKE A1-RELATED"/>
    <property type="match status" value="1"/>
</dbReference>
<name>A0A7J7NZZ1_9MAGN</name>
<dbReference type="Proteomes" id="UP000541444">
    <property type="component" value="Unassembled WGS sequence"/>
</dbReference>
<accession>A0A7J7NZZ1</accession>
<keyword evidence="5" id="KW-1185">Reference proteome</keyword>
<dbReference type="PANTHER" id="PTHR31692">
    <property type="entry name" value="EXPANSIN-B3"/>
    <property type="match status" value="1"/>
</dbReference>
<evidence type="ECO:0008006" key="6">
    <source>
        <dbReference type="Google" id="ProtNLM"/>
    </source>
</evidence>
<dbReference type="PROSITE" id="PS50843">
    <property type="entry name" value="EXPANSIN_CBD"/>
    <property type="match status" value="1"/>
</dbReference>
<dbReference type="PRINTS" id="PR01225">
    <property type="entry name" value="EXPANSNFAMLY"/>
</dbReference>
<dbReference type="InterPro" id="IPR007112">
    <property type="entry name" value="Expansin/allergen_DPBB_dom"/>
</dbReference>
<gene>
    <name evidence="4" type="ORF">GIB67_007001</name>
</gene>
<evidence type="ECO:0000313" key="5">
    <source>
        <dbReference type="Proteomes" id="UP000541444"/>
    </source>
</evidence>
<dbReference type="Pfam" id="PF01357">
    <property type="entry name" value="Expansin_C"/>
    <property type="match status" value="1"/>
</dbReference>
<evidence type="ECO:0000256" key="1">
    <source>
        <dbReference type="RuleBase" id="RU003460"/>
    </source>
</evidence>
<evidence type="ECO:0000313" key="4">
    <source>
        <dbReference type="EMBL" id="KAF6172488.1"/>
    </source>
</evidence>
<dbReference type="PROSITE" id="PS50842">
    <property type="entry name" value="EXPANSIN_EG45"/>
    <property type="match status" value="1"/>
</dbReference>
<evidence type="ECO:0000259" key="3">
    <source>
        <dbReference type="PROSITE" id="PS50843"/>
    </source>
</evidence>
<dbReference type="AlphaFoldDB" id="A0A7J7NZZ1"/>